<dbReference type="AlphaFoldDB" id="A0AAU9JFK7"/>
<proteinExistence type="predicted"/>
<keyword evidence="2" id="KW-1185">Reference proteome</keyword>
<accession>A0AAU9JFK7</accession>
<evidence type="ECO:0000313" key="1">
    <source>
        <dbReference type="EMBL" id="CAG9323937.1"/>
    </source>
</evidence>
<dbReference type="EMBL" id="CAJZBQ010000035">
    <property type="protein sequence ID" value="CAG9323937.1"/>
    <property type="molecule type" value="Genomic_DNA"/>
</dbReference>
<sequence>MSINTSEIQRFSKDLASFEISELDLLYKKKPRIMPLVKFHIKNEDISKYYENQLKIQTKVKKIFHDQELKEDNSCYKTSKLSKINSFERSQNKLKRNNFYHKIKVSCKSNINLPPIKKKYENVPEVSFKCASLLELLSPYSLKSIDLRRNKNKLIGLKSAKYIKMKSQELKNESIDSPDYLSS</sequence>
<comment type="caution">
    <text evidence="1">The sequence shown here is derived from an EMBL/GenBank/DDBJ whole genome shotgun (WGS) entry which is preliminary data.</text>
</comment>
<evidence type="ECO:0000313" key="2">
    <source>
        <dbReference type="Proteomes" id="UP001162131"/>
    </source>
</evidence>
<name>A0AAU9JFK7_9CILI</name>
<reference evidence="1" key="1">
    <citation type="submission" date="2021-09" db="EMBL/GenBank/DDBJ databases">
        <authorList>
            <consortium name="AG Swart"/>
            <person name="Singh M."/>
            <person name="Singh A."/>
            <person name="Seah K."/>
            <person name="Emmerich C."/>
        </authorList>
    </citation>
    <scope>NUCLEOTIDE SEQUENCE</scope>
    <source>
        <strain evidence="1">ATCC30299</strain>
    </source>
</reference>
<gene>
    <name evidence="1" type="ORF">BSTOLATCC_MIC34969</name>
</gene>
<organism evidence="1 2">
    <name type="scientific">Blepharisma stoltei</name>
    <dbReference type="NCBI Taxonomy" id="1481888"/>
    <lineage>
        <taxon>Eukaryota</taxon>
        <taxon>Sar</taxon>
        <taxon>Alveolata</taxon>
        <taxon>Ciliophora</taxon>
        <taxon>Postciliodesmatophora</taxon>
        <taxon>Heterotrichea</taxon>
        <taxon>Heterotrichida</taxon>
        <taxon>Blepharismidae</taxon>
        <taxon>Blepharisma</taxon>
    </lineage>
</organism>
<protein>
    <submittedName>
        <fullName evidence="1">Uncharacterized protein</fullName>
    </submittedName>
</protein>
<dbReference type="Proteomes" id="UP001162131">
    <property type="component" value="Unassembled WGS sequence"/>
</dbReference>